<evidence type="ECO:0000313" key="4">
    <source>
        <dbReference type="Proteomes" id="UP001043456"/>
    </source>
</evidence>
<dbReference type="EMBL" id="BHVY01000011">
    <property type="protein sequence ID" value="GIJ92741.1"/>
    <property type="molecule type" value="Genomic_DNA"/>
</dbReference>
<evidence type="ECO:0000256" key="2">
    <source>
        <dbReference type="SAM" id="MobiDB-lite"/>
    </source>
</evidence>
<keyword evidence="1" id="KW-0175">Coiled coil</keyword>
<dbReference type="Proteomes" id="UP001043456">
    <property type="component" value="Unassembled WGS sequence"/>
</dbReference>
<keyword evidence="4" id="KW-1185">Reference proteome</keyword>
<feature type="compositionally biased region" description="Basic residues" evidence="2">
    <location>
        <begin position="14"/>
        <end position="26"/>
    </location>
</feature>
<proteinExistence type="predicted"/>
<evidence type="ECO:0000313" key="3">
    <source>
        <dbReference type="EMBL" id="GIJ92741.1"/>
    </source>
</evidence>
<dbReference type="OrthoDB" id="4286343at2759"/>
<accession>A0A9P3EY75</accession>
<feature type="coiled-coil region" evidence="1">
    <location>
        <begin position="74"/>
        <end position="143"/>
    </location>
</feature>
<dbReference type="AlphaFoldDB" id="A0A9P3EY75"/>
<dbReference type="GeneID" id="67000631"/>
<sequence>MSSTTSANVNGNRATHKTAGRKRRRVQSGLPASDYEPLVVVSQSYKSQFNVDMNENIKNGEGTIEDHALCDYVMNRNREELESLRSKLAACRREYLELEERYEKLSDEHGQCPYWLQRREDQAMTAMEKLEEITQELEEAENGRCMCKND</sequence>
<comment type="caution">
    <text evidence="3">The sequence shown here is derived from an EMBL/GenBank/DDBJ whole genome shotgun (WGS) entry which is preliminary data.</text>
</comment>
<dbReference type="RefSeq" id="XP_043163487.1">
    <property type="nucleotide sequence ID" value="XM_043307552.1"/>
</dbReference>
<organism evidence="3 4">
    <name type="scientific">Aspergillus pseudoviridinutans</name>
    <dbReference type="NCBI Taxonomy" id="1517512"/>
    <lineage>
        <taxon>Eukaryota</taxon>
        <taxon>Fungi</taxon>
        <taxon>Dikarya</taxon>
        <taxon>Ascomycota</taxon>
        <taxon>Pezizomycotina</taxon>
        <taxon>Eurotiomycetes</taxon>
        <taxon>Eurotiomycetidae</taxon>
        <taxon>Eurotiales</taxon>
        <taxon>Aspergillaceae</taxon>
        <taxon>Aspergillus</taxon>
        <taxon>Aspergillus subgen. Fumigati</taxon>
    </lineage>
</organism>
<feature type="region of interest" description="Disordered" evidence="2">
    <location>
        <begin position="1"/>
        <end position="29"/>
    </location>
</feature>
<evidence type="ECO:0000256" key="1">
    <source>
        <dbReference type="SAM" id="Coils"/>
    </source>
</evidence>
<feature type="compositionally biased region" description="Polar residues" evidence="2">
    <location>
        <begin position="1"/>
        <end position="13"/>
    </location>
</feature>
<reference evidence="3 4" key="1">
    <citation type="submission" date="2018-10" db="EMBL/GenBank/DDBJ databases">
        <title>Pan-genome distribution and transcriptional activeness of fungal secondary metabolism genes in Aspergillus section Fumigati.</title>
        <authorList>
            <person name="Takahashi H."/>
            <person name="Umemura M."/>
            <person name="Ninomiya A."/>
            <person name="Kusuya Y."/>
            <person name="Urayama S."/>
            <person name="Shimizu M."/>
            <person name="Watanabe A."/>
            <person name="Kamei K."/>
            <person name="Yaguchi T."/>
            <person name="Hagiwara D."/>
        </authorList>
    </citation>
    <scope>NUCLEOTIDE SEQUENCE [LARGE SCALE GENOMIC DNA]</scope>
    <source>
        <strain evidence="3 4">IFM 55266</strain>
    </source>
</reference>
<gene>
    <name evidence="3" type="ORF">Asppvi_002019</name>
</gene>
<name>A0A9P3EY75_9EURO</name>
<protein>
    <submittedName>
        <fullName evidence="3">Uncharacterized protein</fullName>
    </submittedName>
</protein>